<name>A0A4Q9H3L7_9BURK</name>
<evidence type="ECO:0000256" key="3">
    <source>
        <dbReference type="ARBA" id="ARBA00005119"/>
    </source>
</evidence>
<evidence type="ECO:0000256" key="13">
    <source>
        <dbReference type="ARBA" id="ARBA00022989"/>
    </source>
</evidence>
<evidence type="ECO:0000256" key="9">
    <source>
        <dbReference type="ARBA" id="ARBA00022516"/>
    </source>
</evidence>
<evidence type="ECO:0000256" key="18">
    <source>
        <dbReference type="RuleBase" id="RU003938"/>
    </source>
</evidence>
<dbReference type="EC" id="2.7.7.41" evidence="6 18"/>
<evidence type="ECO:0000256" key="5">
    <source>
        <dbReference type="ARBA" id="ARBA00010185"/>
    </source>
</evidence>
<comment type="subcellular location">
    <subcellularLocation>
        <location evidence="2">Cell membrane</location>
        <topology evidence="2">Multi-pass membrane protein</topology>
    </subcellularLocation>
</comment>
<dbReference type="PANTHER" id="PTHR46382:SF1">
    <property type="entry name" value="PHOSPHATIDATE CYTIDYLYLTRANSFERASE"/>
    <property type="match status" value="1"/>
</dbReference>
<evidence type="ECO:0000256" key="15">
    <source>
        <dbReference type="ARBA" id="ARBA00023136"/>
    </source>
</evidence>
<keyword evidence="15 19" id="KW-0472">Membrane</keyword>
<evidence type="ECO:0000256" key="19">
    <source>
        <dbReference type="SAM" id="Phobius"/>
    </source>
</evidence>
<evidence type="ECO:0000256" key="6">
    <source>
        <dbReference type="ARBA" id="ARBA00012487"/>
    </source>
</evidence>
<dbReference type="OrthoDB" id="9799199at2"/>
<evidence type="ECO:0000256" key="10">
    <source>
        <dbReference type="ARBA" id="ARBA00022679"/>
    </source>
</evidence>
<dbReference type="PROSITE" id="PS01315">
    <property type="entry name" value="CDS"/>
    <property type="match status" value="1"/>
</dbReference>
<keyword evidence="12 18" id="KW-0548">Nucleotidyltransferase</keyword>
<dbReference type="PANTHER" id="PTHR46382">
    <property type="entry name" value="PHOSPHATIDATE CYTIDYLYLTRANSFERASE"/>
    <property type="match status" value="1"/>
</dbReference>
<keyword evidence="9" id="KW-0444">Lipid biosynthesis</keyword>
<evidence type="ECO:0000256" key="11">
    <source>
        <dbReference type="ARBA" id="ARBA00022692"/>
    </source>
</evidence>
<evidence type="ECO:0000313" key="21">
    <source>
        <dbReference type="Proteomes" id="UP000292120"/>
    </source>
</evidence>
<keyword evidence="11 18" id="KW-0812">Transmembrane</keyword>
<feature type="transmembrane region" description="Helical" evidence="19">
    <location>
        <begin position="52"/>
        <end position="69"/>
    </location>
</feature>
<keyword evidence="14" id="KW-0443">Lipid metabolism</keyword>
<evidence type="ECO:0000256" key="7">
    <source>
        <dbReference type="ARBA" id="ARBA00019373"/>
    </source>
</evidence>
<feature type="transmembrane region" description="Helical" evidence="19">
    <location>
        <begin position="109"/>
        <end position="126"/>
    </location>
</feature>
<evidence type="ECO:0000256" key="12">
    <source>
        <dbReference type="ARBA" id="ARBA00022695"/>
    </source>
</evidence>
<dbReference type="GO" id="GO:0005886">
    <property type="term" value="C:plasma membrane"/>
    <property type="evidence" value="ECO:0007669"/>
    <property type="project" value="UniProtKB-SubCell"/>
</dbReference>
<comment type="pathway">
    <text evidence="4">Lipid metabolism.</text>
</comment>
<feature type="transmembrane region" description="Helical" evidence="19">
    <location>
        <begin position="138"/>
        <end position="157"/>
    </location>
</feature>
<keyword evidence="17" id="KW-1208">Phospholipid metabolism</keyword>
<proteinExistence type="inferred from homology"/>
<dbReference type="EMBL" id="SIXI01000002">
    <property type="protein sequence ID" value="TBO32455.1"/>
    <property type="molecule type" value="Genomic_DNA"/>
</dbReference>
<evidence type="ECO:0000256" key="17">
    <source>
        <dbReference type="ARBA" id="ARBA00023264"/>
    </source>
</evidence>
<evidence type="ECO:0000256" key="14">
    <source>
        <dbReference type="ARBA" id="ARBA00023098"/>
    </source>
</evidence>
<comment type="catalytic activity">
    <reaction evidence="1 18">
        <text>a 1,2-diacyl-sn-glycero-3-phosphate + CTP + H(+) = a CDP-1,2-diacyl-sn-glycerol + diphosphate</text>
        <dbReference type="Rhea" id="RHEA:16229"/>
        <dbReference type="ChEBI" id="CHEBI:15378"/>
        <dbReference type="ChEBI" id="CHEBI:33019"/>
        <dbReference type="ChEBI" id="CHEBI:37563"/>
        <dbReference type="ChEBI" id="CHEBI:58332"/>
        <dbReference type="ChEBI" id="CHEBI:58608"/>
        <dbReference type="EC" id="2.7.7.41"/>
    </reaction>
</comment>
<gene>
    <name evidence="20" type="ORF">EYS42_04445</name>
</gene>
<dbReference type="UniPathway" id="UPA00557">
    <property type="reaction ID" value="UER00614"/>
</dbReference>
<keyword evidence="8" id="KW-1003">Cell membrane</keyword>
<comment type="caution">
    <text evidence="20">The sequence shown here is derived from an EMBL/GenBank/DDBJ whole genome shotgun (WGS) entry which is preliminary data.</text>
</comment>
<dbReference type="InterPro" id="IPR000374">
    <property type="entry name" value="PC_trans"/>
</dbReference>
<keyword evidence="10 18" id="KW-0808">Transferase</keyword>
<accession>A0A4Q9H3L7</accession>
<dbReference type="AlphaFoldDB" id="A0A4Q9H3L7"/>
<protein>
    <recommendedName>
        <fullName evidence="7 18">Phosphatidate cytidylyltransferase</fullName>
        <ecNumber evidence="6 18">2.7.7.41</ecNumber>
    </recommendedName>
</protein>
<evidence type="ECO:0000256" key="1">
    <source>
        <dbReference type="ARBA" id="ARBA00001698"/>
    </source>
</evidence>
<evidence type="ECO:0000256" key="8">
    <source>
        <dbReference type="ARBA" id="ARBA00022475"/>
    </source>
</evidence>
<evidence type="ECO:0000256" key="4">
    <source>
        <dbReference type="ARBA" id="ARBA00005189"/>
    </source>
</evidence>
<keyword evidence="16" id="KW-0594">Phospholipid biosynthesis</keyword>
<evidence type="ECO:0000313" key="20">
    <source>
        <dbReference type="EMBL" id="TBO32455.1"/>
    </source>
</evidence>
<dbReference type="Proteomes" id="UP000292120">
    <property type="component" value="Unassembled WGS sequence"/>
</dbReference>
<evidence type="ECO:0000256" key="16">
    <source>
        <dbReference type="ARBA" id="ARBA00023209"/>
    </source>
</evidence>
<feature type="transmembrane region" description="Helical" evidence="19">
    <location>
        <begin position="76"/>
        <end position="97"/>
    </location>
</feature>
<keyword evidence="21" id="KW-1185">Reference proteome</keyword>
<feature type="transmembrane region" description="Helical" evidence="19">
    <location>
        <begin position="163"/>
        <end position="184"/>
    </location>
</feature>
<reference evidence="20 21" key="1">
    <citation type="submission" date="2019-02" db="EMBL/GenBank/DDBJ databases">
        <title>Aquabacterium sp. strain KMB7.</title>
        <authorList>
            <person name="Chen W.-M."/>
        </authorList>
    </citation>
    <scope>NUCLEOTIDE SEQUENCE [LARGE SCALE GENOMIC DNA]</scope>
    <source>
        <strain evidence="20 21">KMB7</strain>
    </source>
</reference>
<dbReference type="GO" id="GO:0016024">
    <property type="term" value="P:CDP-diacylglycerol biosynthetic process"/>
    <property type="evidence" value="ECO:0007669"/>
    <property type="project" value="UniProtKB-UniPathway"/>
</dbReference>
<evidence type="ECO:0000256" key="2">
    <source>
        <dbReference type="ARBA" id="ARBA00004651"/>
    </source>
</evidence>
<comment type="pathway">
    <text evidence="3 18">Phospholipid metabolism; CDP-diacylglycerol biosynthesis; CDP-diacylglycerol from sn-glycerol 3-phosphate: step 3/3.</text>
</comment>
<dbReference type="GO" id="GO:0004605">
    <property type="term" value="F:phosphatidate cytidylyltransferase activity"/>
    <property type="evidence" value="ECO:0007669"/>
    <property type="project" value="UniProtKB-EC"/>
</dbReference>
<sequence>MLKQRVITALVLMAILLPALWADALWPFATLSLLFVAAAGWEWARLNDAPGWRAWALALGVVGGCLAVAQKLGLPVLGGASTAVAAAHGAAGHVHALGEPLVGFAVPATWWWCATAVWVLGGAWALRFGPTHWKALGMGPRGLIGLGLLVTAWLAMTEAKQHGLNYLLSIMSLVWAADIGAYFGGRTFGKRKLAPTISPGKSWEGVYAGAVSTLVLAVAWVAADRHLGVDSPSLYSHLLMGLGPVGLALAVAALTAVSVAGDLIESMIKRVAGAKDSSQLLPGHGGVLDRIDAQLPVLPVALALTTLCHG</sequence>
<keyword evidence="13 19" id="KW-1133">Transmembrane helix</keyword>
<organism evidence="20 21">
    <name type="scientific">Aquabacterium lacunae</name>
    <dbReference type="NCBI Taxonomy" id="2528630"/>
    <lineage>
        <taxon>Bacteria</taxon>
        <taxon>Pseudomonadati</taxon>
        <taxon>Pseudomonadota</taxon>
        <taxon>Betaproteobacteria</taxon>
        <taxon>Burkholderiales</taxon>
        <taxon>Aquabacterium</taxon>
    </lineage>
</organism>
<comment type="similarity">
    <text evidence="5 18">Belongs to the CDS family.</text>
</comment>
<dbReference type="Pfam" id="PF01148">
    <property type="entry name" value="CTP_transf_1"/>
    <property type="match status" value="1"/>
</dbReference>
<feature type="transmembrane region" description="Helical" evidence="19">
    <location>
        <begin position="235"/>
        <end position="260"/>
    </location>
</feature>
<feature type="transmembrane region" description="Helical" evidence="19">
    <location>
        <begin position="205"/>
        <end position="223"/>
    </location>
</feature>
<dbReference type="RefSeq" id="WP_130966669.1">
    <property type="nucleotide sequence ID" value="NZ_SIXI01000002.1"/>
</dbReference>